<feature type="region of interest" description="Disordered" evidence="1">
    <location>
        <begin position="173"/>
        <end position="199"/>
    </location>
</feature>
<evidence type="ECO:0008006" key="4">
    <source>
        <dbReference type="Google" id="ProtNLM"/>
    </source>
</evidence>
<name>A0ABN2CV00_9ACTN</name>
<feature type="compositionally biased region" description="Basic and acidic residues" evidence="1">
    <location>
        <begin position="173"/>
        <end position="185"/>
    </location>
</feature>
<sequence length="199" mass="22516">MTDMQAGERLLARLLAAQWDDEEAEQLHFGARRRLASEFFRRKAVWADALGITRLWPFADIALAFDPATETDPAWLERLEAGVGRELLPAVRKVVTDMFRWQSLGERPYERFPEFDDPYEPMVQVFELGGEFMPGQGGIDIYIGPVPYLDLAARLAQPPIPIDPATLAALDETDRAEVERARTAQREQQWSGRPDASTS</sequence>
<proteinExistence type="predicted"/>
<gene>
    <name evidence="2" type="ORF">GCM10009804_20510</name>
</gene>
<evidence type="ECO:0000313" key="2">
    <source>
        <dbReference type="EMBL" id="GAA1563732.1"/>
    </source>
</evidence>
<organism evidence="2 3">
    <name type="scientific">Kribbella hippodromi</name>
    <dbReference type="NCBI Taxonomy" id="434347"/>
    <lineage>
        <taxon>Bacteria</taxon>
        <taxon>Bacillati</taxon>
        <taxon>Actinomycetota</taxon>
        <taxon>Actinomycetes</taxon>
        <taxon>Propionibacteriales</taxon>
        <taxon>Kribbellaceae</taxon>
        <taxon>Kribbella</taxon>
    </lineage>
</organism>
<dbReference type="RefSeq" id="WP_344233149.1">
    <property type="nucleotide sequence ID" value="NZ_BAAAPH010000005.1"/>
</dbReference>
<feature type="compositionally biased region" description="Polar residues" evidence="1">
    <location>
        <begin position="186"/>
        <end position="199"/>
    </location>
</feature>
<protein>
    <recommendedName>
        <fullName evidence="4">DUF4240 domain-containing protein</fullName>
    </recommendedName>
</protein>
<dbReference type="EMBL" id="BAAAPH010000005">
    <property type="protein sequence ID" value="GAA1563732.1"/>
    <property type="molecule type" value="Genomic_DNA"/>
</dbReference>
<accession>A0ABN2CV00</accession>
<dbReference type="Proteomes" id="UP001501705">
    <property type="component" value="Unassembled WGS sequence"/>
</dbReference>
<comment type="caution">
    <text evidence="2">The sequence shown here is derived from an EMBL/GenBank/DDBJ whole genome shotgun (WGS) entry which is preliminary data.</text>
</comment>
<reference evidence="2 3" key="1">
    <citation type="journal article" date="2019" name="Int. J. Syst. Evol. Microbiol.">
        <title>The Global Catalogue of Microorganisms (GCM) 10K type strain sequencing project: providing services to taxonomists for standard genome sequencing and annotation.</title>
        <authorList>
            <consortium name="The Broad Institute Genomics Platform"/>
            <consortium name="The Broad Institute Genome Sequencing Center for Infectious Disease"/>
            <person name="Wu L."/>
            <person name="Ma J."/>
        </authorList>
    </citation>
    <scope>NUCLEOTIDE SEQUENCE [LARGE SCALE GENOMIC DNA]</scope>
    <source>
        <strain evidence="2 3">JCM 15572</strain>
    </source>
</reference>
<keyword evidence="3" id="KW-1185">Reference proteome</keyword>
<evidence type="ECO:0000313" key="3">
    <source>
        <dbReference type="Proteomes" id="UP001501705"/>
    </source>
</evidence>
<evidence type="ECO:0000256" key="1">
    <source>
        <dbReference type="SAM" id="MobiDB-lite"/>
    </source>
</evidence>